<dbReference type="AlphaFoldDB" id="A0A1W1W472"/>
<dbReference type="Pfam" id="PF13620">
    <property type="entry name" value="CarboxypepD_reg"/>
    <property type="match status" value="1"/>
</dbReference>
<dbReference type="Gene3D" id="2.60.40.1120">
    <property type="entry name" value="Carboxypeptidase-like, regulatory domain"/>
    <property type="match status" value="1"/>
</dbReference>
<proteinExistence type="predicted"/>
<dbReference type="STRING" id="645990.SAMN00120144_3232"/>
<dbReference type="SUPFAM" id="SSF49464">
    <property type="entry name" value="Carboxypeptidase regulatory domain-like"/>
    <property type="match status" value="1"/>
</dbReference>
<protein>
    <recommendedName>
        <fullName evidence="3">TonB-dependent receptor</fullName>
    </recommendedName>
</protein>
<dbReference type="Proteomes" id="UP000192266">
    <property type="component" value="Unassembled WGS sequence"/>
</dbReference>
<evidence type="ECO:0000313" key="1">
    <source>
        <dbReference type="EMBL" id="SMC00419.1"/>
    </source>
</evidence>
<name>A0A1W1W472_9BACT</name>
<keyword evidence="2" id="KW-1185">Reference proteome</keyword>
<dbReference type="OrthoDB" id="881540at2"/>
<sequence length="151" mass="16250">MKSSVINRFLAALIFVLGSLQLVASGPENGRLTGRLLDGETQEPIPFANVVLLRADDHSFVRSVATDAEGAFKFNNVPLGDYTVRTTVLGYKSLKPIVSLSMLQGRIALGSVAMQPLMRGMAVRPAKKDLKRQPAVASVKRTLTASTLAVR</sequence>
<accession>A0A1W1W472</accession>
<dbReference type="RefSeq" id="WP_084447784.1">
    <property type="nucleotide sequence ID" value="NZ_FWWW01000102.1"/>
</dbReference>
<reference evidence="1 2" key="1">
    <citation type="submission" date="2017-04" db="EMBL/GenBank/DDBJ databases">
        <authorList>
            <person name="Afonso C.L."/>
            <person name="Miller P.J."/>
            <person name="Scott M.A."/>
            <person name="Spackman E."/>
            <person name="Goraichik I."/>
            <person name="Dimitrov K.M."/>
            <person name="Suarez D.L."/>
            <person name="Swayne D.E."/>
        </authorList>
    </citation>
    <scope>NUCLEOTIDE SEQUENCE [LARGE SCALE GENOMIC DNA]</scope>
    <source>
        <strain evidence="1 2">DSM 11622</strain>
    </source>
</reference>
<dbReference type="EMBL" id="FWWW01000102">
    <property type="protein sequence ID" value="SMC00419.1"/>
    <property type="molecule type" value="Genomic_DNA"/>
</dbReference>
<evidence type="ECO:0000313" key="2">
    <source>
        <dbReference type="Proteomes" id="UP000192266"/>
    </source>
</evidence>
<organism evidence="1 2">
    <name type="scientific">Hymenobacter roseosalivarius DSM 11622</name>
    <dbReference type="NCBI Taxonomy" id="645990"/>
    <lineage>
        <taxon>Bacteria</taxon>
        <taxon>Pseudomonadati</taxon>
        <taxon>Bacteroidota</taxon>
        <taxon>Cytophagia</taxon>
        <taxon>Cytophagales</taxon>
        <taxon>Hymenobacteraceae</taxon>
        <taxon>Hymenobacter</taxon>
    </lineage>
</organism>
<gene>
    <name evidence="1" type="ORF">SAMN00120144_3232</name>
</gene>
<dbReference type="InterPro" id="IPR008969">
    <property type="entry name" value="CarboxyPept-like_regulatory"/>
</dbReference>
<evidence type="ECO:0008006" key="3">
    <source>
        <dbReference type="Google" id="ProtNLM"/>
    </source>
</evidence>